<dbReference type="InterPro" id="IPR011742">
    <property type="entry name" value="CRISPR-assoc_prot_TM1812"/>
</dbReference>
<name>C9RRG7_FIBSS</name>
<gene>
    <name evidence="1" type="ordered locus">Fisuc_1556</name>
    <name evidence="2" type="ordered locus">FSU_2040</name>
</gene>
<dbReference type="AlphaFoldDB" id="C9RRG7"/>
<dbReference type="Proteomes" id="UP000000517">
    <property type="component" value="Chromosome"/>
</dbReference>
<dbReference type="KEGG" id="fsu:Fisuc_1556"/>
<dbReference type="EMBL" id="CP002158">
    <property type="protein sequence ID" value="ADL27075.1"/>
    <property type="molecule type" value="Genomic_DNA"/>
</dbReference>
<dbReference type="Gene3D" id="3.40.50.11700">
    <property type="match status" value="1"/>
</dbReference>
<dbReference type="HOGENOM" id="CLU_616399_0_0_0"/>
<reference evidence="2" key="3">
    <citation type="submission" date="2010-08" db="EMBL/GenBank/DDBJ databases">
        <authorList>
            <person name="Durkin A.S."/>
            <person name="Nelson K.E."/>
            <person name="Morrison M."/>
            <person name="Forsberg C.W."/>
            <person name="Wilson D.B."/>
            <person name="Russell J.B."/>
            <person name="Cann I.K.O."/>
            <person name="Mackie R.I."/>
            <person name="White B.A."/>
        </authorList>
    </citation>
    <scope>NUCLEOTIDE SEQUENCE</scope>
    <source>
        <strain evidence="2">S85</strain>
    </source>
</reference>
<reference evidence="3" key="2">
    <citation type="submission" date="2010-08" db="EMBL/GenBank/DDBJ databases">
        <title>Complete sequence of Fibrobacter succinogenes subsp. succinogenes S85.</title>
        <authorList>
            <person name="Durkin A.S."/>
            <person name="Nelson K.E."/>
            <person name="Morrison M."/>
            <person name="Forsberg C.W."/>
            <person name="Wilson D.B."/>
            <person name="Russell J.B."/>
            <person name="Cann I.K.O."/>
            <person name="Mackie R.I."/>
            <person name="White B.A."/>
        </authorList>
    </citation>
    <scope>NUCLEOTIDE SEQUENCE [LARGE SCALE GENOMIC DNA]</scope>
    <source>
        <strain evidence="3">ATCC 19169 / S85</strain>
    </source>
</reference>
<dbReference type="Proteomes" id="UP000001497">
    <property type="component" value="Chromosome"/>
</dbReference>
<dbReference type="KEGG" id="fsc:FSU_2040"/>
<dbReference type="OrthoDB" id="9777703at2"/>
<sequence length="432" mass="49158">MSRKIFVSFLGLTDYKLAVYKSWRGEGCASETRFVQKAIVELYPKTDLDKIVIFVTKESREKNEQALLEDLKELGVEPEKIETELISVDVSDLSLTWNWFESLQSKFEKGDTLVLDVTHGFRMVPVVFSAAVAYLKRVKNVHLESVLYGAFEMKVDAKPIVNLKDFYTISDWTEGVGRLVDTADASFLRKTAESESNGSFAGLNNQDLLNSIDDLTKAFRNVELQNIESKARKSLDLICKFQKQSSGKLEGQVLQMIIDQFQPLVSEPPLDGSYSLDYLKLQLRLIKMFAEYNLYMQAFTAMNEWLGSLGVFLMKRGSEFRFTSREKDSSARSHAAVFLNMLQHPADFEAENETIAMLKASLDEAYNTLFEKYTTQDEISDLLKQSKKIRNGFNHGWTGVHRKGAPKDLNEKFDRAMATLNRIVEKIGDDNG</sequence>
<evidence type="ECO:0000313" key="1">
    <source>
        <dbReference type="EMBL" id="ACX75153.1"/>
    </source>
</evidence>
<evidence type="ECO:0000313" key="2">
    <source>
        <dbReference type="EMBL" id="ADL27075.1"/>
    </source>
</evidence>
<dbReference type="eggNOG" id="COG1517">
    <property type="taxonomic scope" value="Bacteria"/>
</dbReference>
<evidence type="ECO:0000313" key="4">
    <source>
        <dbReference type="Proteomes" id="UP000001497"/>
    </source>
</evidence>
<reference evidence="1 4" key="1">
    <citation type="submission" date="2009-10" db="EMBL/GenBank/DDBJ databases">
        <title>Complete sequence of Fibrobacter succinogenes subsp. succinogenes S85.</title>
        <authorList>
            <consortium name="US DOE Joint Genome Institute"/>
            <person name="Lucas S."/>
            <person name="Copeland A."/>
            <person name="Lapidus A."/>
            <person name="Glavina del Rio T."/>
            <person name="Tice H."/>
            <person name="Bruce D."/>
            <person name="Goodwin L."/>
            <person name="Pitluck S."/>
            <person name="Chertkov O."/>
            <person name="Detter J.C."/>
            <person name="Han C."/>
            <person name="Tapia R."/>
            <person name="Larimer F."/>
            <person name="Land M."/>
            <person name="Hauser L."/>
            <person name="Kyrpides N."/>
            <person name="Mikhailova N."/>
            <person name="Weimer P.J."/>
            <person name="Stevenson D.M."/>
            <person name="Boyum J."/>
            <person name="Brumm P.I."/>
            <person name="Mead D."/>
        </authorList>
    </citation>
    <scope>NUCLEOTIDE SEQUENCE [LARGE SCALE GENOMIC DNA]</scope>
    <source>
        <strain evidence="4">ATCC 19169 / S85</strain>
        <strain evidence="1">S85</strain>
    </source>
</reference>
<accession>C9RRG7</accession>
<keyword evidence="4" id="KW-1185">Reference proteome</keyword>
<protein>
    <submittedName>
        <fullName evidence="2">CRISPR-associated protein, TM1812 family</fullName>
    </submittedName>
</protein>
<evidence type="ECO:0000313" key="3">
    <source>
        <dbReference type="Proteomes" id="UP000000517"/>
    </source>
</evidence>
<dbReference type="RefSeq" id="WP_014546240.1">
    <property type="nucleotide sequence ID" value="NC_013410.1"/>
</dbReference>
<dbReference type="NCBIfam" id="TIGR02549">
    <property type="entry name" value="CRISPR_DxTHG"/>
    <property type="match status" value="1"/>
</dbReference>
<proteinExistence type="predicted"/>
<organism evidence="2 3">
    <name type="scientific">Fibrobacter succinogenes (strain ATCC 19169 / S85)</name>
    <dbReference type="NCBI Taxonomy" id="59374"/>
    <lineage>
        <taxon>Bacteria</taxon>
        <taxon>Pseudomonadati</taxon>
        <taxon>Fibrobacterota</taxon>
        <taxon>Fibrobacteria</taxon>
        <taxon>Fibrobacterales</taxon>
        <taxon>Fibrobacteraceae</taxon>
        <taxon>Fibrobacter</taxon>
    </lineage>
</organism>
<dbReference type="SUPFAM" id="SSF160980">
    <property type="entry name" value="SSO1389-like"/>
    <property type="match status" value="1"/>
</dbReference>
<dbReference type="STRING" id="59374.FSU_2040"/>
<dbReference type="NCBIfam" id="TIGR02221">
    <property type="entry name" value="cas_TM1812"/>
    <property type="match status" value="1"/>
</dbReference>
<dbReference type="InterPro" id="IPR013383">
    <property type="entry name" value="CRISPR-assoc_prot_DxTHG_CS"/>
</dbReference>
<dbReference type="EMBL" id="CP001792">
    <property type="protein sequence ID" value="ACX75153.1"/>
    <property type="molecule type" value="Genomic_DNA"/>
</dbReference>